<organism evidence="1 2">
    <name type="scientific">Undibacterium rugosum</name>
    <dbReference type="NCBI Taxonomy" id="2762291"/>
    <lineage>
        <taxon>Bacteria</taxon>
        <taxon>Pseudomonadati</taxon>
        <taxon>Pseudomonadota</taxon>
        <taxon>Betaproteobacteria</taxon>
        <taxon>Burkholderiales</taxon>
        <taxon>Oxalobacteraceae</taxon>
        <taxon>Undibacterium</taxon>
    </lineage>
</organism>
<dbReference type="Pfam" id="PF13366">
    <property type="entry name" value="PDDEXK_3"/>
    <property type="match status" value="1"/>
</dbReference>
<name>A0A923I4Q2_9BURK</name>
<protein>
    <submittedName>
        <fullName evidence="1">GxxExxY protein</fullName>
    </submittedName>
</protein>
<reference evidence="1" key="1">
    <citation type="submission" date="2020-08" db="EMBL/GenBank/DDBJ databases">
        <title>Novel species isolated from subtropical streams in China.</title>
        <authorList>
            <person name="Lu H."/>
        </authorList>
    </citation>
    <scope>NUCLEOTIDE SEQUENCE</scope>
    <source>
        <strain evidence="1">CY7W</strain>
    </source>
</reference>
<evidence type="ECO:0000313" key="1">
    <source>
        <dbReference type="EMBL" id="MBC3936325.1"/>
    </source>
</evidence>
<accession>A0A923I4Q2</accession>
<dbReference type="NCBIfam" id="TIGR04256">
    <property type="entry name" value="GxxExxY"/>
    <property type="match status" value="1"/>
</dbReference>
<comment type="caution">
    <text evidence="1">The sequence shown here is derived from an EMBL/GenBank/DDBJ whole genome shotgun (WGS) entry which is preliminary data.</text>
</comment>
<proteinExistence type="predicted"/>
<dbReference type="InterPro" id="IPR026350">
    <property type="entry name" value="GxxExxY"/>
</dbReference>
<sequence length="141" mass="15787">MGTSELETGKSAQHRDTERLRDTLSEQVIGAAIEVHRTLGAGLLESAYEKCLCHELSLRGLRFARQIALDIDYKGVRVEAAYRLDLVIEGSLILELKAVDKIMPVHHAQMLTYLRLSGIRTGLLINFMVPVLKDGIKRFSL</sequence>
<dbReference type="AlphaFoldDB" id="A0A923I4Q2"/>
<evidence type="ECO:0000313" key="2">
    <source>
        <dbReference type="Proteomes" id="UP000612361"/>
    </source>
</evidence>
<dbReference type="EMBL" id="JACOGG010000014">
    <property type="protein sequence ID" value="MBC3936325.1"/>
    <property type="molecule type" value="Genomic_DNA"/>
</dbReference>
<dbReference type="Proteomes" id="UP000612361">
    <property type="component" value="Unassembled WGS sequence"/>
</dbReference>
<keyword evidence="2" id="KW-1185">Reference proteome</keyword>
<gene>
    <name evidence="1" type="ORF">H8K47_13210</name>
</gene>